<organism evidence="1 2">
    <name type="scientific">Cupriavidus taiwanensis</name>
    <dbReference type="NCBI Taxonomy" id="164546"/>
    <lineage>
        <taxon>Bacteria</taxon>
        <taxon>Pseudomonadati</taxon>
        <taxon>Pseudomonadota</taxon>
        <taxon>Betaproteobacteria</taxon>
        <taxon>Burkholderiales</taxon>
        <taxon>Burkholderiaceae</taxon>
        <taxon>Cupriavidus</taxon>
    </lineage>
</organism>
<dbReference type="Proteomes" id="UP000256780">
    <property type="component" value="Chromosome CBM2587_a"/>
</dbReference>
<sequence>MPTALTGAGMARALSRFFPSLRQSSLRQPRLLLTQNFPLPGINARL</sequence>
<dbReference type="EMBL" id="OFSQ01000012">
    <property type="protein sequence ID" value="SOY50037.1"/>
    <property type="molecule type" value="Genomic_DNA"/>
</dbReference>
<name>A0A975WZN0_9BURK</name>
<comment type="caution">
    <text evidence="1">The sequence shown here is derived from an EMBL/GenBank/DDBJ whole genome shotgun (WGS) entry which is preliminary data.</text>
</comment>
<accession>A0A975WZN0</accession>
<evidence type="ECO:0000313" key="1">
    <source>
        <dbReference type="EMBL" id="SOY50037.1"/>
    </source>
</evidence>
<proteinExistence type="predicted"/>
<dbReference type="AlphaFoldDB" id="A0A975WZN0"/>
<reference evidence="1 2" key="1">
    <citation type="submission" date="2018-01" db="EMBL/GenBank/DDBJ databases">
        <authorList>
            <person name="Clerissi C."/>
        </authorList>
    </citation>
    <scope>NUCLEOTIDE SEQUENCE [LARGE SCALE GENOMIC DNA]</scope>
    <source>
        <strain evidence="1">Cupriavidus sp. LMG 19464</strain>
    </source>
</reference>
<protein>
    <submittedName>
        <fullName evidence="1">Uncharacterized protein</fullName>
    </submittedName>
</protein>
<gene>
    <name evidence="1" type="ORF">CBM2587_A20168</name>
</gene>
<evidence type="ECO:0000313" key="2">
    <source>
        <dbReference type="Proteomes" id="UP000256780"/>
    </source>
</evidence>